<sequence length="664" mass="75688">MEDEILVFSSYVDDFDYFNELKDLYNFSSIYNFCPEFTNSFLAKEYYTTEKSWYCVINNRTHFVVFIKRKFMRRRLHYYTNCQSTFNPTVLSAYLIMCGDIHPNPGPTSTNTSVNGNSSRSNNCASRERQPGDKQSNLFCVHMNARSLKKNINTQGNLFISNLIKFQEMVYSESVDIMFVTETWLNSNVTSKEILPNGYNIYRSDRSLGRTGGGTLIAIKHGIFISCSQITSIATTNLEAVAIQCTLPNHAKWLLVCCYRPPDSNDMSDLRSFADNLFPSYDKIIIAGDFNLPNISWTDGYYTSFGSLNICSPMDLGMSSDHKIMQFKFSSASKTIQSNKRLVYDYRRANFDGLRKRLIDIDICSLVTNNGTESSVDDDWSTWKDAVMSAVHEFIPSKYVDPRRSPPWITPTILHHIRKKVTARKRFLSRGTDYLKAKFNKLRAEVKKIIQNSRESFFSSLGNTIQINPKRFWSVFKIKSSSGNIPNSVTRSDTNNPGTRLHANTPHDIATMFNEYFHSVYTCFSDQPSPSQSGSSSPLSSISSIDLSLEEVYQALLNLDPSKAHGPDGFPSRILKECALQLAPSLHYLFSKSLRLSQFPTEWKLANIIPLLKKGNKDHVENYRPISLLCIISKTLERCVLNHLSHRIQSNIHSAQYSFVNGRS</sequence>
<reference evidence="3" key="1">
    <citation type="submission" date="2020-04" db="EMBL/GenBank/DDBJ databases">
        <authorList>
            <person name="Alioto T."/>
            <person name="Alioto T."/>
            <person name="Gomez Garrido J."/>
        </authorList>
    </citation>
    <scope>NUCLEOTIDE SEQUENCE</scope>
    <source>
        <strain evidence="3">A484AB</strain>
    </source>
</reference>
<organism evidence="3 4">
    <name type="scientific">Paramuricea clavata</name>
    <name type="common">Red gorgonian</name>
    <name type="synonym">Violescent sea-whip</name>
    <dbReference type="NCBI Taxonomy" id="317549"/>
    <lineage>
        <taxon>Eukaryota</taxon>
        <taxon>Metazoa</taxon>
        <taxon>Cnidaria</taxon>
        <taxon>Anthozoa</taxon>
        <taxon>Octocorallia</taxon>
        <taxon>Malacalcyonacea</taxon>
        <taxon>Plexauridae</taxon>
        <taxon>Paramuricea</taxon>
    </lineage>
</organism>
<proteinExistence type="predicted"/>
<dbReference type="InterPro" id="IPR036691">
    <property type="entry name" value="Endo/exonu/phosph_ase_sf"/>
</dbReference>
<evidence type="ECO:0000313" key="3">
    <source>
        <dbReference type="EMBL" id="CAB3976800.1"/>
    </source>
</evidence>
<dbReference type="GO" id="GO:0003824">
    <property type="term" value="F:catalytic activity"/>
    <property type="evidence" value="ECO:0007669"/>
    <property type="project" value="InterPro"/>
</dbReference>
<protein>
    <recommendedName>
        <fullName evidence="2">Endonuclease/exonuclease/phosphatase domain-containing protein</fullName>
    </recommendedName>
</protein>
<name>A0A7D9HBR0_PARCT</name>
<comment type="caution">
    <text evidence="3">The sequence shown here is derived from an EMBL/GenBank/DDBJ whole genome shotgun (WGS) entry which is preliminary data.</text>
</comment>
<keyword evidence="4" id="KW-1185">Reference proteome</keyword>
<dbReference type="PANTHER" id="PTHR33395">
    <property type="entry name" value="TRANSCRIPTASE, PUTATIVE-RELATED-RELATED"/>
    <property type="match status" value="1"/>
</dbReference>
<dbReference type="PANTHER" id="PTHR33395:SF22">
    <property type="entry name" value="REVERSE TRANSCRIPTASE DOMAIN-CONTAINING PROTEIN"/>
    <property type="match status" value="1"/>
</dbReference>
<dbReference type="SUPFAM" id="SSF56219">
    <property type="entry name" value="DNase I-like"/>
    <property type="match status" value="1"/>
</dbReference>
<dbReference type="Proteomes" id="UP001152795">
    <property type="component" value="Unassembled WGS sequence"/>
</dbReference>
<gene>
    <name evidence="3" type="ORF">PACLA_8A015588</name>
</gene>
<feature type="domain" description="Endonuclease/exonuclease/phosphatase" evidence="2">
    <location>
        <begin position="166"/>
        <end position="315"/>
    </location>
</feature>
<feature type="non-terminal residue" evidence="3">
    <location>
        <position position="1"/>
    </location>
</feature>
<evidence type="ECO:0000313" key="4">
    <source>
        <dbReference type="Proteomes" id="UP001152795"/>
    </source>
</evidence>
<evidence type="ECO:0000256" key="1">
    <source>
        <dbReference type="SAM" id="MobiDB-lite"/>
    </source>
</evidence>
<dbReference type="EMBL" id="CACRXK020000014">
    <property type="protein sequence ID" value="CAB3976800.1"/>
    <property type="molecule type" value="Genomic_DNA"/>
</dbReference>
<dbReference type="Gene3D" id="3.60.10.10">
    <property type="entry name" value="Endonuclease/exonuclease/phosphatase"/>
    <property type="match status" value="1"/>
</dbReference>
<accession>A0A7D9HBR0</accession>
<feature type="compositionally biased region" description="Low complexity" evidence="1">
    <location>
        <begin position="108"/>
        <end position="123"/>
    </location>
</feature>
<dbReference type="Pfam" id="PF03372">
    <property type="entry name" value="Exo_endo_phos"/>
    <property type="match status" value="1"/>
</dbReference>
<dbReference type="OrthoDB" id="6781220at2759"/>
<dbReference type="AlphaFoldDB" id="A0A7D9HBR0"/>
<evidence type="ECO:0000259" key="2">
    <source>
        <dbReference type="Pfam" id="PF03372"/>
    </source>
</evidence>
<dbReference type="InterPro" id="IPR005135">
    <property type="entry name" value="Endo/exonuclease/phosphatase"/>
</dbReference>
<feature type="region of interest" description="Disordered" evidence="1">
    <location>
        <begin position="107"/>
        <end position="132"/>
    </location>
</feature>